<dbReference type="Proteomes" id="UP001501337">
    <property type="component" value="Unassembled WGS sequence"/>
</dbReference>
<evidence type="ECO:0000256" key="6">
    <source>
        <dbReference type="ARBA" id="ARBA00023002"/>
    </source>
</evidence>
<evidence type="ECO:0000313" key="9">
    <source>
        <dbReference type="EMBL" id="GAA3967154.1"/>
    </source>
</evidence>
<dbReference type="RefSeq" id="WP_344807064.1">
    <property type="nucleotide sequence ID" value="NZ_BAABBO010000011.1"/>
</dbReference>
<dbReference type="PRINTS" id="PR00420">
    <property type="entry name" value="RNGMNOXGNASE"/>
</dbReference>
<keyword evidence="10" id="KW-1185">Reference proteome</keyword>
<dbReference type="InterPro" id="IPR002938">
    <property type="entry name" value="FAD-bd"/>
</dbReference>
<comment type="similarity">
    <text evidence="3">Belongs to the UbiH/COQ6 family.</text>
</comment>
<keyword evidence="5" id="KW-0274">FAD</keyword>
<keyword evidence="7" id="KW-0503">Monooxygenase</keyword>
<dbReference type="PANTHER" id="PTHR43876">
    <property type="entry name" value="UBIQUINONE BIOSYNTHESIS MONOOXYGENASE COQ6, MITOCHONDRIAL"/>
    <property type="match status" value="1"/>
</dbReference>
<name>A0ABP7PKD6_9GAMM</name>
<dbReference type="InterPro" id="IPR010971">
    <property type="entry name" value="UbiH/COQ6"/>
</dbReference>
<dbReference type="InterPro" id="IPR051205">
    <property type="entry name" value="UbiH/COQ6_monooxygenase"/>
</dbReference>
<evidence type="ECO:0000256" key="1">
    <source>
        <dbReference type="ARBA" id="ARBA00001974"/>
    </source>
</evidence>
<protein>
    <submittedName>
        <fullName evidence="9">2-octaprenyl-3-methyl-6-methoxy-1,4-benzoquinol hydroxylase</fullName>
    </submittedName>
</protein>
<dbReference type="PANTHER" id="PTHR43876:SF7">
    <property type="entry name" value="UBIQUINONE BIOSYNTHESIS MONOOXYGENASE COQ6, MITOCHONDRIAL"/>
    <property type="match status" value="1"/>
</dbReference>
<keyword evidence="4" id="KW-0285">Flavoprotein</keyword>
<sequence>MTPQTPAIGTGPSAAYDAVIIGAGLVGAALTLRLLQLGLRVALVDPSPALNAAAVKQVQAEAPSGDIATYDVRVSALSPASRRLLEDIEVWSSIQDAAQPYTSMRIWDARNGGRIGFDAMDVQQPDLGCIVENRIVLAALYQRLAAAAAEPKAQLRLVRGKLRGILPAQDDSRLLTIDTIAADGEPPAKALTLSSRLIVGADGPGSQTRRLLDIPTREWDYGQQAIVATVAFDESHDSVAWQHFTPSGPLALLPLRAHLGQQGSPGGHEGRLISIVWSQDHDEARALMAADDETFLQHLNAASEGCIGTAIAAGKRVSVPLRQCHARRYHMDAAVLIGDAAHVIHPLAGRGVNLGLKDVTALAASIERGLGRGLLPGHIETLRRYELQRRPDNLAVMAMMEGFHRGFTSRSALLNNLLNRGMSAVHALHPLKRKIISLAMN</sequence>
<dbReference type="Pfam" id="PF01494">
    <property type="entry name" value="FAD_binding_3"/>
    <property type="match status" value="1"/>
</dbReference>
<proteinExistence type="inferred from homology"/>
<accession>A0ABP7PKD6</accession>
<feature type="domain" description="FAD-binding" evidence="8">
    <location>
        <begin position="16"/>
        <end position="366"/>
    </location>
</feature>
<dbReference type="NCBIfam" id="TIGR01988">
    <property type="entry name" value="Ubi-OHases"/>
    <property type="match status" value="1"/>
</dbReference>
<evidence type="ECO:0000256" key="2">
    <source>
        <dbReference type="ARBA" id="ARBA00004749"/>
    </source>
</evidence>
<evidence type="ECO:0000256" key="3">
    <source>
        <dbReference type="ARBA" id="ARBA00005349"/>
    </source>
</evidence>
<comment type="caution">
    <text evidence="9">The sequence shown here is derived from an EMBL/GenBank/DDBJ whole genome shotgun (WGS) entry which is preliminary data.</text>
</comment>
<comment type="cofactor">
    <cofactor evidence="1">
        <name>FAD</name>
        <dbReference type="ChEBI" id="CHEBI:57692"/>
    </cofactor>
</comment>
<comment type="pathway">
    <text evidence="2">Cofactor biosynthesis; ubiquinone biosynthesis.</text>
</comment>
<dbReference type="Gene3D" id="3.50.50.60">
    <property type="entry name" value="FAD/NAD(P)-binding domain"/>
    <property type="match status" value="2"/>
</dbReference>
<evidence type="ECO:0000256" key="7">
    <source>
        <dbReference type="ARBA" id="ARBA00023033"/>
    </source>
</evidence>
<dbReference type="EMBL" id="BAABBO010000011">
    <property type="protein sequence ID" value="GAA3967154.1"/>
    <property type="molecule type" value="Genomic_DNA"/>
</dbReference>
<gene>
    <name evidence="9" type="ORF">GCM10022278_26200</name>
</gene>
<evidence type="ECO:0000259" key="8">
    <source>
        <dbReference type="Pfam" id="PF01494"/>
    </source>
</evidence>
<dbReference type="SUPFAM" id="SSF51905">
    <property type="entry name" value="FAD/NAD(P)-binding domain"/>
    <property type="match status" value="1"/>
</dbReference>
<keyword evidence="6" id="KW-0560">Oxidoreductase</keyword>
<evidence type="ECO:0000256" key="5">
    <source>
        <dbReference type="ARBA" id="ARBA00022827"/>
    </source>
</evidence>
<reference evidence="10" key="1">
    <citation type="journal article" date="2019" name="Int. J. Syst. Evol. Microbiol.">
        <title>The Global Catalogue of Microorganisms (GCM) 10K type strain sequencing project: providing services to taxonomists for standard genome sequencing and annotation.</title>
        <authorList>
            <consortium name="The Broad Institute Genomics Platform"/>
            <consortium name="The Broad Institute Genome Sequencing Center for Infectious Disease"/>
            <person name="Wu L."/>
            <person name="Ma J."/>
        </authorList>
    </citation>
    <scope>NUCLEOTIDE SEQUENCE [LARGE SCALE GENOMIC DNA]</scope>
    <source>
        <strain evidence="10">JCM 17555</strain>
    </source>
</reference>
<evidence type="ECO:0000313" key="10">
    <source>
        <dbReference type="Proteomes" id="UP001501337"/>
    </source>
</evidence>
<organism evidence="9 10">
    <name type="scientific">Allohahella marinimesophila</name>
    <dbReference type="NCBI Taxonomy" id="1054972"/>
    <lineage>
        <taxon>Bacteria</taxon>
        <taxon>Pseudomonadati</taxon>
        <taxon>Pseudomonadota</taxon>
        <taxon>Gammaproteobacteria</taxon>
        <taxon>Oceanospirillales</taxon>
        <taxon>Hahellaceae</taxon>
        <taxon>Allohahella</taxon>
    </lineage>
</organism>
<dbReference type="InterPro" id="IPR036188">
    <property type="entry name" value="FAD/NAD-bd_sf"/>
</dbReference>
<evidence type="ECO:0000256" key="4">
    <source>
        <dbReference type="ARBA" id="ARBA00022630"/>
    </source>
</evidence>